<dbReference type="Pfam" id="PF00155">
    <property type="entry name" value="Aminotran_1_2"/>
    <property type="match status" value="1"/>
</dbReference>
<reference evidence="7 8" key="1">
    <citation type="journal article" date="2013" name="ISME J.">
        <title>A metabolic model for members of the genus Tetrasphaera involved in enhanced biological phosphorus removal.</title>
        <authorList>
            <person name="Kristiansen R."/>
            <person name="Nguyen H.T.T."/>
            <person name="Saunders A.M."/>
            <person name="Nielsen J.L."/>
            <person name="Wimmer R."/>
            <person name="Le V.Q."/>
            <person name="McIlroy S.J."/>
            <person name="Petrovski S."/>
            <person name="Seviour R.J."/>
            <person name="Calteau A."/>
            <person name="Nielsen K.L."/>
            <person name="Nielsen P.H."/>
        </authorList>
    </citation>
    <scope>NUCLEOTIDE SEQUENCE [LARGE SCALE GENOMIC DNA]</scope>
    <source>
        <strain evidence="7 8">Lp2</strain>
    </source>
</reference>
<dbReference type="STRING" id="1193181.BN10_530012"/>
<accession>N0E356</accession>
<evidence type="ECO:0000256" key="4">
    <source>
        <dbReference type="ARBA" id="ARBA00023125"/>
    </source>
</evidence>
<dbReference type="SUPFAM" id="SSF46785">
    <property type="entry name" value="Winged helix' DNA-binding domain"/>
    <property type="match status" value="1"/>
</dbReference>
<dbReference type="CDD" id="cd00609">
    <property type="entry name" value="AAT_like"/>
    <property type="match status" value="1"/>
</dbReference>
<dbReference type="InterPro" id="IPR000524">
    <property type="entry name" value="Tscrpt_reg_HTH_GntR"/>
</dbReference>
<dbReference type="HOGENOM" id="CLU_017584_0_0_11"/>
<feature type="domain" description="HTH gntR-type" evidence="6">
    <location>
        <begin position="50"/>
        <end position="118"/>
    </location>
</feature>
<evidence type="ECO:0000256" key="5">
    <source>
        <dbReference type="ARBA" id="ARBA00023163"/>
    </source>
</evidence>
<keyword evidence="8" id="KW-1185">Reference proteome</keyword>
<dbReference type="PRINTS" id="PR00035">
    <property type="entry name" value="HTHGNTR"/>
</dbReference>
<dbReference type="GO" id="GO:0008483">
    <property type="term" value="F:transaminase activity"/>
    <property type="evidence" value="ECO:0007669"/>
    <property type="project" value="UniProtKB-KW"/>
</dbReference>
<dbReference type="GO" id="GO:0003677">
    <property type="term" value="F:DNA binding"/>
    <property type="evidence" value="ECO:0007669"/>
    <property type="project" value="UniProtKB-KW"/>
</dbReference>
<dbReference type="SUPFAM" id="SSF53383">
    <property type="entry name" value="PLP-dependent transferases"/>
    <property type="match status" value="1"/>
</dbReference>
<dbReference type="Gene3D" id="3.90.1150.10">
    <property type="entry name" value="Aspartate Aminotransferase, domain 1"/>
    <property type="match status" value="1"/>
</dbReference>
<evidence type="ECO:0000256" key="1">
    <source>
        <dbReference type="ARBA" id="ARBA00005384"/>
    </source>
</evidence>
<dbReference type="GO" id="GO:0003700">
    <property type="term" value="F:DNA-binding transcription factor activity"/>
    <property type="evidence" value="ECO:0007669"/>
    <property type="project" value="InterPro"/>
</dbReference>
<dbReference type="GO" id="GO:0030170">
    <property type="term" value="F:pyridoxal phosphate binding"/>
    <property type="evidence" value="ECO:0007669"/>
    <property type="project" value="InterPro"/>
</dbReference>
<dbReference type="EMBL" id="CAIZ01000123">
    <property type="protein sequence ID" value="CCH70196.1"/>
    <property type="molecule type" value="Genomic_DNA"/>
</dbReference>
<keyword evidence="2" id="KW-0663">Pyridoxal phosphate</keyword>
<dbReference type="InterPro" id="IPR015422">
    <property type="entry name" value="PyrdxlP-dep_Trfase_small"/>
</dbReference>
<dbReference type="eggNOG" id="COG1167">
    <property type="taxonomic scope" value="Bacteria"/>
</dbReference>
<dbReference type="PROSITE" id="PS50949">
    <property type="entry name" value="HTH_GNTR"/>
    <property type="match status" value="1"/>
</dbReference>
<dbReference type="Gene3D" id="1.10.10.10">
    <property type="entry name" value="Winged helix-like DNA-binding domain superfamily/Winged helix DNA-binding domain"/>
    <property type="match status" value="1"/>
</dbReference>
<evidence type="ECO:0000256" key="2">
    <source>
        <dbReference type="ARBA" id="ARBA00022898"/>
    </source>
</evidence>
<evidence type="ECO:0000313" key="7">
    <source>
        <dbReference type="EMBL" id="CCH70196.1"/>
    </source>
</evidence>
<dbReference type="InterPro" id="IPR051446">
    <property type="entry name" value="HTH_trans_reg/aminotransferase"/>
</dbReference>
<organism evidence="7 8">
    <name type="scientific">Phycicoccus elongatus Lp2</name>
    <dbReference type="NCBI Taxonomy" id="1193181"/>
    <lineage>
        <taxon>Bacteria</taxon>
        <taxon>Bacillati</taxon>
        <taxon>Actinomycetota</taxon>
        <taxon>Actinomycetes</taxon>
        <taxon>Micrococcales</taxon>
        <taxon>Intrasporangiaceae</taxon>
        <taxon>Phycicoccus</taxon>
    </lineage>
</organism>
<dbReference type="CDD" id="cd07377">
    <property type="entry name" value="WHTH_GntR"/>
    <property type="match status" value="1"/>
</dbReference>
<comment type="caution">
    <text evidence="7">The sequence shown here is derived from an EMBL/GenBank/DDBJ whole genome shotgun (WGS) entry which is preliminary data.</text>
</comment>
<dbReference type="PANTHER" id="PTHR46577:SF1">
    <property type="entry name" value="HTH-TYPE TRANSCRIPTIONAL REGULATORY PROTEIN GABR"/>
    <property type="match status" value="1"/>
</dbReference>
<dbReference type="SMART" id="SM00345">
    <property type="entry name" value="HTH_GNTR"/>
    <property type="match status" value="1"/>
</dbReference>
<evidence type="ECO:0000313" key="8">
    <source>
        <dbReference type="Proteomes" id="UP000013167"/>
    </source>
</evidence>
<sequence length="510" mass="54064">MQELDRRHVHQCAAKVATPSIANCETVACMSPTVAAPRLATLVGDLADARPAYRALADRIRLLIADGRVVVGTRLPSERDLTTALGVSRTTVTRAYAVLRDSGYAVARQGSGTTVAIPTGEIRRGTGASLYPAEPGHDVLDLTCAATRAPSGVAEAYAAAVDELPAYLAGAGYFTLGVPEVREAIAARFTARGLPTSADEILVTSGAVAGMAILERAFLSAGDRVLIENPAYPNAAESLRRTGARLVPVPVDDTGWDTTTVTSTIATSRPRAAVLVPDFHNPTGAYMPDTQRALVGRALARQDTLTFIDETITEVRLDDGEAALPFAAHHPGAITVGSSSKSHWGGLRLGWIRARADLLTRLVDARVTIDLGAPVLEQLVLLHLLRQSPGMPADRREDLVRARGAAITALRTHLPQVDFTMPAGGLSLWLRLPEATSSARVVDAAEREGLLLAGGNRFAATGTLDRRLRLPYVLSPGQLDEAVQRLARAVTIAGHTAYRPGKRTTRPLVA</sequence>
<dbReference type="InterPro" id="IPR015421">
    <property type="entry name" value="PyrdxlP-dep_Trfase_major"/>
</dbReference>
<dbReference type="PANTHER" id="PTHR46577">
    <property type="entry name" value="HTH-TYPE TRANSCRIPTIONAL REGULATORY PROTEIN GABR"/>
    <property type="match status" value="1"/>
</dbReference>
<dbReference type="Proteomes" id="UP000013167">
    <property type="component" value="Unassembled WGS sequence"/>
</dbReference>
<comment type="similarity">
    <text evidence="1">In the C-terminal section; belongs to the class-I pyridoxal-phosphate-dependent aminotransferase family.</text>
</comment>
<name>N0E356_9MICO</name>
<dbReference type="InterPro" id="IPR036390">
    <property type="entry name" value="WH_DNA-bd_sf"/>
</dbReference>
<keyword evidence="3" id="KW-0805">Transcription regulation</keyword>
<dbReference type="Pfam" id="PF00392">
    <property type="entry name" value="GntR"/>
    <property type="match status" value="1"/>
</dbReference>
<keyword evidence="7" id="KW-0032">Aminotransferase</keyword>
<dbReference type="InterPro" id="IPR036388">
    <property type="entry name" value="WH-like_DNA-bd_sf"/>
</dbReference>
<protein>
    <submittedName>
        <fullName evidence="7">Putative transcriptional regulator/aminotransferase</fullName>
    </submittedName>
</protein>
<keyword evidence="4" id="KW-0238">DNA-binding</keyword>
<evidence type="ECO:0000259" key="6">
    <source>
        <dbReference type="PROSITE" id="PS50949"/>
    </source>
</evidence>
<proteinExistence type="inferred from homology"/>
<dbReference type="InterPro" id="IPR015424">
    <property type="entry name" value="PyrdxlP-dep_Trfase"/>
</dbReference>
<dbReference type="AlphaFoldDB" id="N0E356"/>
<dbReference type="InterPro" id="IPR004839">
    <property type="entry name" value="Aminotransferase_I/II_large"/>
</dbReference>
<gene>
    <name evidence="7" type="ORF">BN10_530012</name>
</gene>
<evidence type="ECO:0000256" key="3">
    <source>
        <dbReference type="ARBA" id="ARBA00023015"/>
    </source>
</evidence>
<keyword evidence="5" id="KW-0804">Transcription</keyword>
<dbReference type="Gene3D" id="3.40.640.10">
    <property type="entry name" value="Type I PLP-dependent aspartate aminotransferase-like (Major domain)"/>
    <property type="match status" value="1"/>
</dbReference>
<keyword evidence="7" id="KW-0808">Transferase</keyword>